<accession>A0A4U0U123</accession>
<gene>
    <name evidence="2" type="ORF">B0A50_02917</name>
</gene>
<dbReference type="Proteomes" id="UP000308549">
    <property type="component" value="Unassembled WGS sequence"/>
</dbReference>
<dbReference type="OrthoDB" id="19174at2759"/>
<organism evidence="2 3">
    <name type="scientific">Salinomyces thailandicus</name>
    <dbReference type="NCBI Taxonomy" id="706561"/>
    <lineage>
        <taxon>Eukaryota</taxon>
        <taxon>Fungi</taxon>
        <taxon>Dikarya</taxon>
        <taxon>Ascomycota</taxon>
        <taxon>Pezizomycotina</taxon>
        <taxon>Dothideomycetes</taxon>
        <taxon>Dothideomycetidae</taxon>
        <taxon>Mycosphaerellales</taxon>
        <taxon>Teratosphaeriaceae</taxon>
        <taxon>Salinomyces</taxon>
    </lineage>
</organism>
<proteinExistence type="predicted"/>
<name>A0A4U0U123_9PEZI</name>
<dbReference type="EMBL" id="NAJL01000017">
    <property type="protein sequence ID" value="TKA28590.1"/>
    <property type="molecule type" value="Genomic_DNA"/>
</dbReference>
<dbReference type="InterPro" id="IPR036770">
    <property type="entry name" value="Ankyrin_rpt-contain_sf"/>
</dbReference>
<comment type="caution">
    <text evidence="2">The sequence shown here is derived from an EMBL/GenBank/DDBJ whole genome shotgun (WGS) entry which is preliminary data.</text>
</comment>
<evidence type="ECO:0000313" key="2">
    <source>
        <dbReference type="EMBL" id="TKA28590.1"/>
    </source>
</evidence>
<reference evidence="2 3" key="1">
    <citation type="submission" date="2017-03" db="EMBL/GenBank/DDBJ databases">
        <title>Genomes of endolithic fungi from Antarctica.</title>
        <authorList>
            <person name="Coleine C."/>
            <person name="Masonjones S."/>
            <person name="Stajich J.E."/>
        </authorList>
    </citation>
    <scope>NUCLEOTIDE SEQUENCE [LARGE SCALE GENOMIC DNA]</scope>
    <source>
        <strain evidence="2 3">CCFEE 6315</strain>
    </source>
</reference>
<dbReference type="Pfam" id="PF12796">
    <property type="entry name" value="Ank_2"/>
    <property type="match status" value="1"/>
</dbReference>
<dbReference type="InterPro" id="IPR002110">
    <property type="entry name" value="Ankyrin_rpt"/>
</dbReference>
<feature type="compositionally biased region" description="Basic and acidic residues" evidence="1">
    <location>
        <begin position="197"/>
        <end position="212"/>
    </location>
</feature>
<protein>
    <submittedName>
        <fullName evidence="2">Uncharacterized protein</fullName>
    </submittedName>
</protein>
<dbReference type="AlphaFoldDB" id="A0A4U0U123"/>
<feature type="region of interest" description="Disordered" evidence="1">
    <location>
        <begin position="96"/>
        <end position="117"/>
    </location>
</feature>
<dbReference type="SUPFAM" id="SSF48403">
    <property type="entry name" value="Ankyrin repeat"/>
    <property type="match status" value="1"/>
</dbReference>
<feature type="region of interest" description="Disordered" evidence="1">
    <location>
        <begin position="132"/>
        <end position="248"/>
    </location>
</feature>
<evidence type="ECO:0000313" key="3">
    <source>
        <dbReference type="Proteomes" id="UP000308549"/>
    </source>
</evidence>
<sequence>MATAPAPSIDRLLHLAADNPTAVLDHLRAHPQLANQQDAHGYSLLHAATSWNHVELLDTLIREYHVDPNITDEDGETALFNAESVAMAQELLQKGVRGDLRNSDGQTAAEKLEDPDEQPEIAAFLRTLHHDSAGAGEAGPSPTATPNAGNSSLPAQSATIDTNGDGDVLHAPPPLPNGVKVEVGTMQQEEAGAEPDPEFKRRIEELAQRDDFQSPEGQSELQRLVRDIVGGLTQDSEGQGPATRRRVD</sequence>
<keyword evidence="3" id="KW-1185">Reference proteome</keyword>
<evidence type="ECO:0000256" key="1">
    <source>
        <dbReference type="SAM" id="MobiDB-lite"/>
    </source>
</evidence>
<dbReference type="Gene3D" id="1.25.40.20">
    <property type="entry name" value="Ankyrin repeat-containing domain"/>
    <property type="match status" value="1"/>
</dbReference>
<feature type="compositionally biased region" description="Polar residues" evidence="1">
    <location>
        <begin position="142"/>
        <end position="162"/>
    </location>
</feature>